<reference evidence="10 11" key="1">
    <citation type="submission" date="2024-02" db="UniProtKB">
        <authorList>
            <consortium name="WormBaseParasite"/>
        </authorList>
    </citation>
    <scope>IDENTIFICATION</scope>
</reference>
<dbReference type="Pfam" id="PF07690">
    <property type="entry name" value="MFS_1"/>
    <property type="match status" value="1"/>
</dbReference>
<proteinExistence type="inferred from homology"/>
<feature type="transmembrane region" description="Helical" evidence="7">
    <location>
        <begin position="164"/>
        <end position="185"/>
    </location>
</feature>
<dbReference type="InterPro" id="IPR044770">
    <property type="entry name" value="MFS_spinster-like"/>
</dbReference>
<evidence type="ECO:0000313" key="9">
    <source>
        <dbReference type="Proteomes" id="UP000887575"/>
    </source>
</evidence>
<feature type="transmembrane region" description="Helical" evidence="7">
    <location>
        <begin position="96"/>
        <end position="121"/>
    </location>
</feature>
<dbReference type="InterPro" id="IPR036259">
    <property type="entry name" value="MFS_trans_sf"/>
</dbReference>
<evidence type="ECO:0000256" key="3">
    <source>
        <dbReference type="ARBA" id="ARBA00022692"/>
    </source>
</evidence>
<feature type="transmembrane region" description="Helical" evidence="7">
    <location>
        <begin position="324"/>
        <end position="343"/>
    </location>
</feature>
<evidence type="ECO:0000256" key="7">
    <source>
        <dbReference type="SAM" id="Phobius"/>
    </source>
</evidence>
<sequence length="494" mass="54595">MQRKYFCTFVLTIINGLNFMDRNTIAGVLSDIQDYFDISDTNAGLIQTTFFCFYMFSAPLFGYLGDRYNRKYIIIVGMIIWNLAVLGSSFMPRNKFWLFLIMRGVVGIGEGSFSIIAPTIIADYFGSFRRAQMLTMFYVTSGVGAGLGFVVGSNVANAANDWRWGVRVGPFIGIIGLIMVTIFVYEPGRGAADLEEIDEIPEKAVKPIVKTVQNKDPYWSDVLNIMKNPTYVLCSVGNLMNLLVTATLSWWAPTAFINARAAIKGFNSTDDLTAAQKDEITLMFGAITVVASLVGVILGTVLSQKLEKSTLPSLAKWRPRADPLICALGAIIGTPTMLGGLLLSKDHLSVTFVLIFIMIVGIAFPWALNTNQTLRVVAPQRRSVAQAWQIMFAHLLGDAPGPWIVGMISDWLRNGKTGPNDRWHALTIALLLPNLICGISAIFFALSSITIVRDLKIVQDELDAAAKILEKEQDYSIERSLGNDNDAFEFKEKF</sequence>
<dbReference type="GO" id="GO:0016020">
    <property type="term" value="C:membrane"/>
    <property type="evidence" value="ECO:0007669"/>
    <property type="project" value="UniProtKB-SubCell"/>
</dbReference>
<evidence type="ECO:0000256" key="2">
    <source>
        <dbReference type="ARBA" id="ARBA00022448"/>
    </source>
</evidence>
<evidence type="ECO:0000313" key="11">
    <source>
        <dbReference type="WBParaSite" id="MBELARI_LOCUS754"/>
    </source>
</evidence>
<name>A0AAF3J4N7_9BILA</name>
<dbReference type="PANTHER" id="PTHR23505:SF79">
    <property type="entry name" value="PROTEIN SPINSTER"/>
    <property type="match status" value="1"/>
</dbReference>
<protein>
    <submittedName>
        <fullName evidence="10 11">Major facilitator superfamily (MFS) profile domain-containing protein</fullName>
    </submittedName>
</protein>
<feature type="transmembrane region" description="Helical" evidence="7">
    <location>
        <begin position="349"/>
        <end position="368"/>
    </location>
</feature>
<organism evidence="9 10">
    <name type="scientific">Mesorhabditis belari</name>
    <dbReference type="NCBI Taxonomy" id="2138241"/>
    <lineage>
        <taxon>Eukaryota</taxon>
        <taxon>Metazoa</taxon>
        <taxon>Ecdysozoa</taxon>
        <taxon>Nematoda</taxon>
        <taxon>Chromadorea</taxon>
        <taxon>Rhabditida</taxon>
        <taxon>Rhabditina</taxon>
        <taxon>Rhabditomorpha</taxon>
        <taxon>Rhabditoidea</taxon>
        <taxon>Rhabditidae</taxon>
        <taxon>Mesorhabditinae</taxon>
        <taxon>Mesorhabditis</taxon>
    </lineage>
</organism>
<evidence type="ECO:0000256" key="6">
    <source>
        <dbReference type="ARBA" id="ARBA00024338"/>
    </source>
</evidence>
<feature type="transmembrane region" description="Helical" evidence="7">
    <location>
        <begin position="133"/>
        <end position="152"/>
    </location>
</feature>
<comment type="similarity">
    <text evidence="6">Belongs to the major facilitator superfamily. Spinster (TC 2.A.1.49) family.</text>
</comment>
<feature type="transmembrane region" description="Helical" evidence="7">
    <location>
        <begin position="425"/>
        <end position="446"/>
    </location>
</feature>
<dbReference type="InterPro" id="IPR011701">
    <property type="entry name" value="MFS"/>
</dbReference>
<feature type="transmembrane region" description="Helical" evidence="7">
    <location>
        <begin position="280"/>
        <end position="303"/>
    </location>
</feature>
<dbReference type="WBParaSite" id="MBELARI_LOCUS15970">
    <property type="protein sequence ID" value="MBELARI_LOCUS15970"/>
    <property type="gene ID" value="MBELARI_LOCUS15970"/>
</dbReference>
<dbReference type="InterPro" id="IPR020846">
    <property type="entry name" value="MFS_dom"/>
</dbReference>
<keyword evidence="4 7" id="KW-1133">Transmembrane helix</keyword>
<feature type="transmembrane region" description="Helical" evidence="7">
    <location>
        <begin position="45"/>
        <end position="65"/>
    </location>
</feature>
<dbReference type="WBParaSite" id="MBELARI_LOCUS754">
    <property type="protein sequence ID" value="MBELARI_LOCUS754"/>
    <property type="gene ID" value="MBELARI_LOCUS754"/>
</dbReference>
<dbReference type="CDD" id="cd17328">
    <property type="entry name" value="MFS_spinster_like"/>
    <property type="match status" value="1"/>
</dbReference>
<evidence type="ECO:0000256" key="1">
    <source>
        <dbReference type="ARBA" id="ARBA00004141"/>
    </source>
</evidence>
<keyword evidence="3 7" id="KW-0812">Transmembrane</keyword>
<keyword evidence="9" id="KW-1185">Reference proteome</keyword>
<feature type="transmembrane region" description="Helical" evidence="7">
    <location>
        <begin position="388"/>
        <end position="405"/>
    </location>
</feature>
<evidence type="ECO:0000256" key="4">
    <source>
        <dbReference type="ARBA" id="ARBA00022989"/>
    </source>
</evidence>
<dbReference type="GO" id="GO:0022857">
    <property type="term" value="F:transmembrane transporter activity"/>
    <property type="evidence" value="ECO:0007669"/>
    <property type="project" value="InterPro"/>
</dbReference>
<keyword evidence="2" id="KW-0813">Transport</keyword>
<dbReference type="PANTHER" id="PTHR23505">
    <property type="entry name" value="SPINSTER"/>
    <property type="match status" value="1"/>
</dbReference>
<feature type="transmembrane region" description="Helical" evidence="7">
    <location>
        <begin position="72"/>
        <end position="90"/>
    </location>
</feature>
<feature type="domain" description="Major facilitator superfamily (MFS) profile" evidence="8">
    <location>
        <begin position="7"/>
        <end position="456"/>
    </location>
</feature>
<feature type="transmembrane region" description="Helical" evidence="7">
    <location>
        <begin position="230"/>
        <end position="252"/>
    </location>
</feature>
<evidence type="ECO:0000313" key="10">
    <source>
        <dbReference type="WBParaSite" id="MBELARI_LOCUS15970"/>
    </source>
</evidence>
<dbReference type="Gene3D" id="1.20.1250.20">
    <property type="entry name" value="MFS general substrate transporter like domains"/>
    <property type="match status" value="1"/>
</dbReference>
<dbReference type="Proteomes" id="UP000887575">
    <property type="component" value="Unassembled WGS sequence"/>
</dbReference>
<keyword evidence="5 7" id="KW-0472">Membrane</keyword>
<comment type="subcellular location">
    <subcellularLocation>
        <location evidence="1">Membrane</location>
        <topology evidence="1">Multi-pass membrane protein</topology>
    </subcellularLocation>
</comment>
<dbReference type="SUPFAM" id="SSF103473">
    <property type="entry name" value="MFS general substrate transporter"/>
    <property type="match status" value="1"/>
</dbReference>
<dbReference type="AlphaFoldDB" id="A0AAF3J4N7"/>
<evidence type="ECO:0000256" key="5">
    <source>
        <dbReference type="ARBA" id="ARBA00023136"/>
    </source>
</evidence>
<dbReference type="PROSITE" id="PS50850">
    <property type="entry name" value="MFS"/>
    <property type="match status" value="1"/>
</dbReference>
<accession>A0AAF3J4N7</accession>
<evidence type="ECO:0000259" key="8">
    <source>
        <dbReference type="PROSITE" id="PS50850"/>
    </source>
</evidence>